<reference evidence="1 2" key="1">
    <citation type="submission" date="2021-08" db="EMBL/GenBank/DDBJ databases">
        <authorList>
            <person name="Peeters C."/>
        </authorList>
    </citation>
    <scope>NUCLEOTIDE SEQUENCE [LARGE SCALE GENOMIC DNA]</scope>
    <source>
        <strain evidence="1 2">LMG 23992</strain>
    </source>
</reference>
<sequence>MGWQVEARPLFRGVFESIGNLFDDLIRRIKMQETQKVTHLFAIIGARTEE</sequence>
<accession>A0ABN7Z0L1</accession>
<keyword evidence="2" id="KW-1185">Reference proteome</keyword>
<evidence type="ECO:0000313" key="2">
    <source>
        <dbReference type="Proteomes" id="UP000727654"/>
    </source>
</evidence>
<organism evidence="1 2">
    <name type="scientific">Cupriavidus laharis</name>
    <dbReference type="NCBI Taxonomy" id="151654"/>
    <lineage>
        <taxon>Bacteria</taxon>
        <taxon>Pseudomonadati</taxon>
        <taxon>Pseudomonadota</taxon>
        <taxon>Betaproteobacteria</taxon>
        <taxon>Burkholderiales</taxon>
        <taxon>Burkholderiaceae</taxon>
        <taxon>Cupriavidus</taxon>
    </lineage>
</organism>
<proteinExistence type="predicted"/>
<evidence type="ECO:0000313" key="1">
    <source>
        <dbReference type="EMBL" id="CAG9179327.1"/>
    </source>
</evidence>
<gene>
    <name evidence="1" type="ORF">LMG23992_03976</name>
</gene>
<protein>
    <submittedName>
        <fullName evidence="1">Uncharacterized protein</fullName>
    </submittedName>
</protein>
<name>A0ABN7Z0L1_9BURK</name>
<dbReference type="EMBL" id="CAJZAI010000010">
    <property type="protein sequence ID" value="CAG9179327.1"/>
    <property type="molecule type" value="Genomic_DNA"/>
</dbReference>
<dbReference type="Proteomes" id="UP000727654">
    <property type="component" value="Unassembled WGS sequence"/>
</dbReference>
<comment type="caution">
    <text evidence="1">The sequence shown here is derived from an EMBL/GenBank/DDBJ whole genome shotgun (WGS) entry which is preliminary data.</text>
</comment>